<name>A0A9D9EDF3_9BACT</name>
<sequence>MKTITDRFAFPVLAVAAMISACACSEKAESGTSGGFENPAGNVEVSFSANQNDILHNPLNGWVLYLSATSDPSYFDKEIYVSELGRDVLIRDYASACYIRTEWKRMNPSDGVYFWQDPDNSISKLVARAKELGLPIAFRVIVDGRDRDGADGATPEFVRDAGAEVWVSNASHPNWFTPLVTDPIFRQYYEKFIKAFANEFNDPDHVAFIDGYGLGKWGEGHSVCYEQNNAVSDKTEEYKQETMEWVTKLYSENFTEIPLVINYHRHIAAPTGEGEAASPNSEKLLNIAISNGYCLRSDAFGMKNRSWGYNDWEKSFVRNWNYKLPVIMEGGYIVDNAGHQSGMKGDGYNSPSDVRQGEYDMSKEAKVNMMDFRVGSETESWFNDAFNLVKRFNSEGGYRLYPDRVSVPETMASGDEATIVSRWRNIGWGYFPNNIRQWNYKYKVAFALLDSEGNAVQTFVDSNCEPSSWVSGSPATYTFKTKVSASAGTYTWAVAIVDTTKENTPAIELAVNSDKKTESGWVKISEVTVN</sequence>
<gene>
    <name evidence="2" type="ORF">IAC23_09720</name>
</gene>
<feature type="signal peptide" evidence="1">
    <location>
        <begin position="1"/>
        <end position="23"/>
    </location>
</feature>
<feature type="chain" id="PRO_5038846930" evidence="1">
    <location>
        <begin position="24"/>
        <end position="530"/>
    </location>
</feature>
<reference evidence="2" key="1">
    <citation type="submission" date="2020-10" db="EMBL/GenBank/DDBJ databases">
        <authorList>
            <person name="Gilroy R."/>
        </authorList>
    </citation>
    <scope>NUCLEOTIDE SEQUENCE</scope>
    <source>
        <strain evidence="2">D5-748</strain>
    </source>
</reference>
<keyword evidence="1" id="KW-0732">Signal</keyword>
<dbReference type="InterPro" id="IPR017853">
    <property type="entry name" value="GH"/>
</dbReference>
<dbReference type="PROSITE" id="PS51257">
    <property type="entry name" value="PROKAR_LIPOPROTEIN"/>
    <property type="match status" value="1"/>
</dbReference>
<dbReference type="EMBL" id="JADIMO010000124">
    <property type="protein sequence ID" value="MBO8445947.1"/>
    <property type="molecule type" value="Genomic_DNA"/>
</dbReference>
<reference evidence="2" key="2">
    <citation type="journal article" date="2021" name="PeerJ">
        <title>Extensive microbial diversity within the chicken gut microbiome revealed by metagenomics and culture.</title>
        <authorList>
            <person name="Gilroy R."/>
            <person name="Ravi A."/>
            <person name="Getino M."/>
            <person name="Pursley I."/>
            <person name="Horton D.L."/>
            <person name="Alikhan N.F."/>
            <person name="Baker D."/>
            <person name="Gharbi K."/>
            <person name="Hall N."/>
            <person name="Watson M."/>
            <person name="Adriaenssens E.M."/>
            <person name="Foster-Nyarko E."/>
            <person name="Jarju S."/>
            <person name="Secka A."/>
            <person name="Antonio M."/>
            <person name="Oren A."/>
            <person name="Chaudhuri R.R."/>
            <person name="La Ragione R."/>
            <person name="Hildebrand F."/>
            <person name="Pallen M.J."/>
        </authorList>
    </citation>
    <scope>NUCLEOTIDE SEQUENCE</scope>
    <source>
        <strain evidence="2">D5-748</strain>
    </source>
</reference>
<dbReference type="Gene3D" id="3.20.20.80">
    <property type="entry name" value="Glycosidases"/>
    <property type="match status" value="1"/>
</dbReference>
<dbReference type="AlphaFoldDB" id="A0A9D9EDF3"/>
<organism evidence="2 3">
    <name type="scientific">Candidatus Cryptobacteroides merdavium</name>
    <dbReference type="NCBI Taxonomy" id="2840769"/>
    <lineage>
        <taxon>Bacteria</taxon>
        <taxon>Pseudomonadati</taxon>
        <taxon>Bacteroidota</taxon>
        <taxon>Bacteroidia</taxon>
        <taxon>Bacteroidales</taxon>
        <taxon>Candidatus Cryptobacteroides</taxon>
    </lineage>
</organism>
<accession>A0A9D9EDF3</accession>
<protein>
    <submittedName>
        <fullName evidence="2">DUF4832 domain-containing protein</fullName>
    </submittedName>
</protein>
<evidence type="ECO:0000313" key="3">
    <source>
        <dbReference type="Proteomes" id="UP000823619"/>
    </source>
</evidence>
<proteinExistence type="predicted"/>
<comment type="caution">
    <text evidence="2">The sequence shown here is derived from an EMBL/GenBank/DDBJ whole genome shotgun (WGS) entry which is preliminary data.</text>
</comment>
<evidence type="ECO:0000313" key="2">
    <source>
        <dbReference type="EMBL" id="MBO8445947.1"/>
    </source>
</evidence>
<evidence type="ECO:0000256" key="1">
    <source>
        <dbReference type="SAM" id="SignalP"/>
    </source>
</evidence>
<dbReference type="Proteomes" id="UP000823619">
    <property type="component" value="Unassembled WGS sequence"/>
</dbReference>
<dbReference type="SUPFAM" id="SSF51445">
    <property type="entry name" value="(Trans)glycosidases"/>
    <property type="match status" value="1"/>
</dbReference>